<evidence type="ECO:0000313" key="3">
    <source>
        <dbReference type="Proteomes" id="UP001479290"/>
    </source>
</evidence>
<comment type="caution">
    <text evidence="2">The sequence shown here is derived from an EMBL/GenBank/DDBJ whole genome shotgun (WGS) entry which is preliminary data.</text>
</comment>
<feature type="compositionally biased region" description="Basic and acidic residues" evidence="1">
    <location>
        <begin position="35"/>
        <end position="51"/>
    </location>
</feature>
<evidence type="ECO:0000313" key="2">
    <source>
        <dbReference type="EMBL" id="KAK9972749.1"/>
    </source>
</evidence>
<protein>
    <submittedName>
        <fullName evidence="2">Uncharacterized protein</fullName>
    </submittedName>
</protein>
<reference evidence="2 3" key="1">
    <citation type="submission" date="2024-05" db="EMBL/GenBank/DDBJ databases">
        <title>A high-quality chromosomal-level genome assembly of Topmouth culter (Culter alburnus).</title>
        <authorList>
            <person name="Zhao H."/>
        </authorList>
    </citation>
    <scope>NUCLEOTIDE SEQUENCE [LARGE SCALE GENOMIC DNA]</scope>
    <source>
        <strain evidence="2">CATC2023</strain>
        <tissue evidence="2">Muscle</tissue>
    </source>
</reference>
<accession>A0AAW2AJ17</accession>
<proteinExistence type="predicted"/>
<gene>
    <name evidence="2" type="ORF">ABG768_023514</name>
</gene>
<feature type="non-terminal residue" evidence="2">
    <location>
        <position position="51"/>
    </location>
</feature>
<dbReference type="AlphaFoldDB" id="A0AAW2AJ17"/>
<feature type="region of interest" description="Disordered" evidence="1">
    <location>
        <begin position="24"/>
        <end position="51"/>
    </location>
</feature>
<keyword evidence="3" id="KW-1185">Reference proteome</keyword>
<sequence>FVEKGGAESAAETVTKRNVLRSGLGDGSQEVLSAEENREIDELRRKKGSAE</sequence>
<feature type="non-terminal residue" evidence="2">
    <location>
        <position position="1"/>
    </location>
</feature>
<dbReference type="Proteomes" id="UP001479290">
    <property type="component" value="Unassembled WGS sequence"/>
</dbReference>
<name>A0AAW2AJ17_CULAL</name>
<dbReference type="EMBL" id="JAWDJR010000006">
    <property type="protein sequence ID" value="KAK9972749.1"/>
    <property type="molecule type" value="Genomic_DNA"/>
</dbReference>
<evidence type="ECO:0000256" key="1">
    <source>
        <dbReference type="SAM" id="MobiDB-lite"/>
    </source>
</evidence>
<organism evidence="2 3">
    <name type="scientific">Culter alburnus</name>
    <name type="common">Topmouth culter</name>
    <dbReference type="NCBI Taxonomy" id="194366"/>
    <lineage>
        <taxon>Eukaryota</taxon>
        <taxon>Metazoa</taxon>
        <taxon>Chordata</taxon>
        <taxon>Craniata</taxon>
        <taxon>Vertebrata</taxon>
        <taxon>Euteleostomi</taxon>
        <taxon>Actinopterygii</taxon>
        <taxon>Neopterygii</taxon>
        <taxon>Teleostei</taxon>
        <taxon>Ostariophysi</taxon>
        <taxon>Cypriniformes</taxon>
        <taxon>Xenocyprididae</taxon>
        <taxon>Xenocypridinae</taxon>
        <taxon>Culter</taxon>
    </lineage>
</organism>